<dbReference type="GeneID" id="94552898"/>
<evidence type="ECO:0000313" key="6">
    <source>
        <dbReference type="EMBL" id="QIK51681.1"/>
    </source>
</evidence>
<sequence length="327" mass="36412">MTTIRDVAKLAGVSVATVSRALNNSGYVSISAREKVEKAVKELNFYPNEVARSLFQKKSKLIGLLLPDITNPFFPAIAKGVEDCVNERGYSLLLGNVEGDSEKQEKYLRIFEQNNIAGVISAVQGNPINLKNMPFVSLDRINEEQKYVVHSDDFLGGQLAAQAIIDGRAKKVVIMAGPENVSASKVRLKGNKDILDRYAVPYEIFQTESFHLDLAEETAKAVFNQLSEFDSVIASNDIYGLALITEAHKRGIKVPEELQVIGYDDMPFSKMMTPPLTTISQPAYEIGYKGAKLLCNVMERDSVTEKRIQLPVTLIKRETLREKDEHE</sequence>
<dbReference type="PROSITE" id="PS50932">
    <property type="entry name" value="HTH_LACI_2"/>
    <property type="match status" value="1"/>
</dbReference>
<dbReference type="Pfam" id="PF13377">
    <property type="entry name" value="Peripla_BP_3"/>
    <property type="match status" value="1"/>
</dbReference>
<accession>A0A6G7WHH8</accession>
<dbReference type="RefSeq" id="WP_166062740.1">
    <property type="nucleotide sequence ID" value="NZ_CP049889.1"/>
</dbReference>
<name>A0A6G7WHH8_9LACT</name>
<evidence type="ECO:0000256" key="3">
    <source>
        <dbReference type="ARBA" id="ARBA00023125"/>
    </source>
</evidence>
<dbReference type="InterPro" id="IPR000843">
    <property type="entry name" value="HTH_LacI"/>
</dbReference>
<protein>
    <submittedName>
        <fullName evidence="6">LacI family transcriptional regulator</fullName>
    </submittedName>
</protein>
<evidence type="ECO:0000256" key="4">
    <source>
        <dbReference type="ARBA" id="ARBA00023163"/>
    </source>
</evidence>
<dbReference type="SMART" id="SM00354">
    <property type="entry name" value="HTH_LACI"/>
    <property type="match status" value="1"/>
</dbReference>
<dbReference type="GO" id="GO:0003700">
    <property type="term" value="F:DNA-binding transcription factor activity"/>
    <property type="evidence" value="ECO:0007669"/>
    <property type="project" value="TreeGrafter"/>
</dbReference>
<dbReference type="PRINTS" id="PR00036">
    <property type="entry name" value="HTHLACI"/>
</dbReference>
<keyword evidence="7" id="KW-1185">Reference proteome</keyword>
<dbReference type="AlphaFoldDB" id="A0A6G7WHH8"/>
<feature type="domain" description="HTH lacI-type" evidence="5">
    <location>
        <begin position="2"/>
        <end position="56"/>
    </location>
</feature>
<dbReference type="Pfam" id="PF00356">
    <property type="entry name" value="LacI"/>
    <property type="match status" value="1"/>
</dbReference>
<evidence type="ECO:0000313" key="7">
    <source>
        <dbReference type="Proteomes" id="UP000501830"/>
    </source>
</evidence>
<keyword evidence="1" id="KW-0678">Repressor</keyword>
<dbReference type="SUPFAM" id="SSF47413">
    <property type="entry name" value="lambda repressor-like DNA-binding domains"/>
    <property type="match status" value="1"/>
</dbReference>
<dbReference type="EMBL" id="CP049889">
    <property type="protein sequence ID" value="QIK51681.1"/>
    <property type="molecule type" value="Genomic_DNA"/>
</dbReference>
<keyword evidence="3" id="KW-0238">DNA-binding</keyword>
<dbReference type="SUPFAM" id="SSF53822">
    <property type="entry name" value="Periplasmic binding protein-like I"/>
    <property type="match status" value="1"/>
</dbReference>
<evidence type="ECO:0000259" key="5">
    <source>
        <dbReference type="PROSITE" id="PS50932"/>
    </source>
</evidence>
<dbReference type="Proteomes" id="UP000501830">
    <property type="component" value="Chromosome"/>
</dbReference>
<dbReference type="InterPro" id="IPR028082">
    <property type="entry name" value="Peripla_BP_I"/>
</dbReference>
<dbReference type="PANTHER" id="PTHR30146">
    <property type="entry name" value="LACI-RELATED TRANSCRIPTIONAL REPRESSOR"/>
    <property type="match status" value="1"/>
</dbReference>
<dbReference type="Gene3D" id="1.10.260.40">
    <property type="entry name" value="lambda repressor-like DNA-binding domains"/>
    <property type="match status" value="1"/>
</dbReference>
<reference evidence="6 7" key="1">
    <citation type="journal article" date="2017" name="Int. J. Syst. Evol. Microbiol.">
        <title>Jeotgalibaca porci sp. nov. and Jeotgalibaca arthritidis sp. nov., isolated from pigs, and emended description of the genus Jeotgalibaca.</title>
        <authorList>
            <person name="Zamora L."/>
            <person name="Perez-Sancho M."/>
            <person name="Dominguez L."/>
            <person name="Fernandez-Garayzabal J.F."/>
            <person name="Vela A.I."/>
        </authorList>
    </citation>
    <scope>NUCLEOTIDE SEQUENCE [LARGE SCALE GENOMIC DNA]</scope>
    <source>
        <strain evidence="6 7">CCUG 69148</strain>
    </source>
</reference>
<dbReference type="InterPro" id="IPR010982">
    <property type="entry name" value="Lambda_DNA-bd_dom_sf"/>
</dbReference>
<organism evidence="6 7">
    <name type="scientific">Jeotgalibaca porci</name>
    <dbReference type="NCBI Taxonomy" id="1868793"/>
    <lineage>
        <taxon>Bacteria</taxon>
        <taxon>Bacillati</taxon>
        <taxon>Bacillota</taxon>
        <taxon>Bacilli</taxon>
        <taxon>Lactobacillales</taxon>
        <taxon>Carnobacteriaceae</taxon>
        <taxon>Jeotgalibaca</taxon>
    </lineage>
</organism>
<gene>
    <name evidence="6" type="ORF">G7058_06360</name>
</gene>
<keyword evidence="2" id="KW-0805">Transcription regulation</keyword>
<evidence type="ECO:0000256" key="1">
    <source>
        <dbReference type="ARBA" id="ARBA00022491"/>
    </source>
</evidence>
<dbReference type="Gene3D" id="3.40.50.2300">
    <property type="match status" value="2"/>
</dbReference>
<evidence type="ECO:0000256" key="2">
    <source>
        <dbReference type="ARBA" id="ARBA00023015"/>
    </source>
</evidence>
<proteinExistence type="predicted"/>
<dbReference type="CDD" id="cd06291">
    <property type="entry name" value="PBP1_Qymf-like"/>
    <property type="match status" value="1"/>
</dbReference>
<dbReference type="InterPro" id="IPR046335">
    <property type="entry name" value="LacI/GalR-like_sensor"/>
</dbReference>
<dbReference type="CDD" id="cd01392">
    <property type="entry name" value="HTH_LacI"/>
    <property type="match status" value="1"/>
</dbReference>
<dbReference type="PANTHER" id="PTHR30146:SF95">
    <property type="entry name" value="RIBOSE OPERON REPRESSOR"/>
    <property type="match status" value="1"/>
</dbReference>
<dbReference type="GO" id="GO:0000976">
    <property type="term" value="F:transcription cis-regulatory region binding"/>
    <property type="evidence" value="ECO:0007669"/>
    <property type="project" value="TreeGrafter"/>
</dbReference>
<keyword evidence="4" id="KW-0804">Transcription</keyword>
<dbReference type="KEGG" id="jpo:G7058_06360"/>
<dbReference type="PROSITE" id="PS00356">
    <property type="entry name" value="HTH_LACI_1"/>
    <property type="match status" value="1"/>
</dbReference>